<comment type="caution">
    <text evidence="11">The sequence shown here is derived from an EMBL/GenBank/DDBJ whole genome shotgun (WGS) entry which is preliminary data.</text>
</comment>
<dbReference type="AlphaFoldDB" id="A0A8H5BQ43"/>
<dbReference type="Proteomes" id="UP000567179">
    <property type="component" value="Unassembled WGS sequence"/>
</dbReference>
<evidence type="ECO:0008006" key="13">
    <source>
        <dbReference type="Google" id="ProtNLM"/>
    </source>
</evidence>
<evidence type="ECO:0000256" key="3">
    <source>
        <dbReference type="ARBA" id="ARBA00010617"/>
    </source>
</evidence>
<dbReference type="InterPro" id="IPR001128">
    <property type="entry name" value="Cyt_P450"/>
</dbReference>
<dbReference type="PANTHER" id="PTHR46300:SF7">
    <property type="entry name" value="P450, PUTATIVE (EUROFUNG)-RELATED"/>
    <property type="match status" value="1"/>
</dbReference>
<dbReference type="GO" id="GO:0004497">
    <property type="term" value="F:monooxygenase activity"/>
    <property type="evidence" value="ECO:0007669"/>
    <property type="project" value="UniProtKB-KW"/>
</dbReference>
<dbReference type="InterPro" id="IPR017972">
    <property type="entry name" value="Cyt_P450_CS"/>
</dbReference>
<protein>
    <recommendedName>
        <fullName evidence="13">Cytochrome P450</fullName>
    </recommendedName>
</protein>
<evidence type="ECO:0000256" key="8">
    <source>
        <dbReference type="ARBA" id="ARBA00023033"/>
    </source>
</evidence>
<evidence type="ECO:0000256" key="6">
    <source>
        <dbReference type="ARBA" id="ARBA00023002"/>
    </source>
</evidence>
<gene>
    <name evidence="11" type="ORF">D9619_004649</name>
</gene>
<dbReference type="GO" id="GO:0016705">
    <property type="term" value="F:oxidoreductase activity, acting on paired donors, with incorporation or reduction of molecular oxygen"/>
    <property type="evidence" value="ECO:0007669"/>
    <property type="project" value="InterPro"/>
</dbReference>
<name>A0A8H5BQ43_9AGAR</name>
<keyword evidence="12" id="KW-1185">Reference proteome</keyword>
<evidence type="ECO:0000256" key="10">
    <source>
        <dbReference type="RuleBase" id="RU000461"/>
    </source>
</evidence>
<organism evidence="11 12">
    <name type="scientific">Psilocybe cf. subviscida</name>
    <dbReference type="NCBI Taxonomy" id="2480587"/>
    <lineage>
        <taxon>Eukaryota</taxon>
        <taxon>Fungi</taxon>
        <taxon>Dikarya</taxon>
        <taxon>Basidiomycota</taxon>
        <taxon>Agaricomycotina</taxon>
        <taxon>Agaricomycetes</taxon>
        <taxon>Agaricomycetidae</taxon>
        <taxon>Agaricales</taxon>
        <taxon>Agaricineae</taxon>
        <taxon>Strophariaceae</taxon>
        <taxon>Psilocybe</taxon>
    </lineage>
</organism>
<dbReference type="PRINTS" id="PR00463">
    <property type="entry name" value="EP450I"/>
</dbReference>
<keyword evidence="6 10" id="KW-0560">Oxidoreductase</keyword>
<evidence type="ECO:0000313" key="11">
    <source>
        <dbReference type="EMBL" id="KAF5327469.1"/>
    </source>
</evidence>
<dbReference type="GO" id="GO:0005506">
    <property type="term" value="F:iron ion binding"/>
    <property type="evidence" value="ECO:0007669"/>
    <property type="project" value="InterPro"/>
</dbReference>
<keyword evidence="4 9" id="KW-0349">Heme</keyword>
<dbReference type="SUPFAM" id="SSF48264">
    <property type="entry name" value="Cytochrome P450"/>
    <property type="match status" value="1"/>
</dbReference>
<evidence type="ECO:0000256" key="1">
    <source>
        <dbReference type="ARBA" id="ARBA00001971"/>
    </source>
</evidence>
<dbReference type="GO" id="GO:0020037">
    <property type="term" value="F:heme binding"/>
    <property type="evidence" value="ECO:0007669"/>
    <property type="project" value="InterPro"/>
</dbReference>
<comment type="cofactor">
    <cofactor evidence="1 9">
        <name>heme</name>
        <dbReference type="ChEBI" id="CHEBI:30413"/>
    </cofactor>
</comment>
<sequence length="422" mass="47542">MYSDRPEMKMLFSLMGCDYNFGLMPYGPWWRRHRRLFIEHFNESVLWKYLPLQAKETRAFLNRLLQSPEKFMDHIRGSQGSIIMNVAYGIQITGPDDPYIVNAEESMKGIAIAAVPGSFLVDFIPALKYLPSWFPGGGFKKAAAYWAEVNRKVLQLPFNRVRHEMKEGKAGPSLAADLIAALAEEEDALKLAEATRVAQNVAAVTYVAGAFTSVSVLQQFMLAIAMYPEAQKKAQAELDAVIGPYRLPEFSDRPSLHYVNAMVKEIMRWSLIVPLIMPHVSTEDDVYQGYFIPKGTMVFGNSWAILHDEKIFDNPEEFRPERYLKNGKLDPTVRQPDISAFGFGRRMCPGRFLSDNTLFSVVSSTLHTFNITPALDDNGVPMPLSHKLTSGLIVYPEPFKVDVKPRSAEAEALIRDGILGDH</sequence>
<dbReference type="Pfam" id="PF00067">
    <property type="entry name" value="p450"/>
    <property type="match status" value="1"/>
</dbReference>
<comment type="pathway">
    <text evidence="2">Secondary metabolite biosynthesis.</text>
</comment>
<dbReference type="PROSITE" id="PS00086">
    <property type="entry name" value="CYTOCHROME_P450"/>
    <property type="match status" value="1"/>
</dbReference>
<dbReference type="CDD" id="cd11065">
    <property type="entry name" value="CYP64-like"/>
    <property type="match status" value="1"/>
</dbReference>
<dbReference type="Gene3D" id="1.10.630.10">
    <property type="entry name" value="Cytochrome P450"/>
    <property type="match status" value="1"/>
</dbReference>
<dbReference type="EMBL" id="JAACJJ010000014">
    <property type="protein sequence ID" value="KAF5327469.1"/>
    <property type="molecule type" value="Genomic_DNA"/>
</dbReference>
<keyword evidence="5 9" id="KW-0479">Metal-binding</keyword>
<evidence type="ECO:0000256" key="2">
    <source>
        <dbReference type="ARBA" id="ARBA00005179"/>
    </source>
</evidence>
<accession>A0A8H5BQ43</accession>
<dbReference type="PANTHER" id="PTHR46300">
    <property type="entry name" value="P450, PUTATIVE (EUROFUNG)-RELATED-RELATED"/>
    <property type="match status" value="1"/>
</dbReference>
<reference evidence="11 12" key="1">
    <citation type="journal article" date="2020" name="ISME J.">
        <title>Uncovering the hidden diversity of litter-decomposition mechanisms in mushroom-forming fungi.</title>
        <authorList>
            <person name="Floudas D."/>
            <person name="Bentzer J."/>
            <person name="Ahren D."/>
            <person name="Johansson T."/>
            <person name="Persson P."/>
            <person name="Tunlid A."/>
        </authorList>
    </citation>
    <scope>NUCLEOTIDE SEQUENCE [LARGE SCALE GENOMIC DNA]</scope>
    <source>
        <strain evidence="11 12">CBS 101986</strain>
    </source>
</reference>
<dbReference type="OrthoDB" id="2789670at2759"/>
<dbReference type="InterPro" id="IPR050364">
    <property type="entry name" value="Cytochrome_P450_fung"/>
</dbReference>
<dbReference type="InterPro" id="IPR036396">
    <property type="entry name" value="Cyt_P450_sf"/>
</dbReference>
<keyword evidence="8 10" id="KW-0503">Monooxygenase</keyword>
<proteinExistence type="inferred from homology"/>
<evidence type="ECO:0000256" key="7">
    <source>
        <dbReference type="ARBA" id="ARBA00023004"/>
    </source>
</evidence>
<keyword evidence="7 9" id="KW-0408">Iron</keyword>
<evidence type="ECO:0000256" key="4">
    <source>
        <dbReference type="ARBA" id="ARBA00022617"/>
    </source>
</evidence>
<feature type="binding site" description="axial binding residue" evidence="9">
    <location>
        <position position="348"/>
    </location>
    <ligand>
        <name>heme</name>
        <dbReference type="ChEBI" id="CHEBI:30413"/>
    </ligand>
    <ligandPart>
        <name>Fe</name>
        <dbReference type="ChEBI" id="CHEBI:18248"/>
    </ligandPart>
</feature>
<dbReference type="InterPro" id="IPR002401">
    <property type="entry name" value="Cyt_P450_E_grp-I"/>
</dbReference>
<evidence type="ECO:0000256" key="9">
    <source>
        <dbReference type="PIRSR" id="PIRSR602401-1"/>
    </source>
</evidence>
<evidence type="ECO:0000256" key="5">
    <source>
        <dbReference type="ARBA" id="ARBA00022723"/>
    </source>
</evidence>
<comment type="similarity">
    <text evidence="3 10">Belongs to the cytochrome P450 family.</text>
</comment>
<evidence type="ECO:0000313" key="12">
    <source>
        <dbReference type="Proteomes" id="UP000567179"/>
    </source>
</evidence>